<feature type="coiled-coil region" evidence="4">
    <location>
        <begin position="650"/>
        <end position="677"/>
    </location>
</feature>
<dbReference type="FunFam" id="3.30.1490.20:FF:000010">
    <property type="entry name" value="Phosphoenolpyruvate synthase"/>
    <property type="match status" value="1"/>
</dbReference>
<evidence type="ECO:0000313" key="8">
    <source>
        <dbReference type="EMBL" id="GAA5064307.1"/>
    </source>
</evidence>
<feature type="domain" description="PEP-utilising enzyme mobile" evidence="6">
    <location>
        <begin position="825"/>
        <end position="896"/>
    </location>
</feature>
<dbReference type="InterPro" id="IPR002192">
    <property type="entry name" value="PPDK_AMP/ATP-bd"/>
</dbReference>
<dbReference type="SUPFAM" id="SSF52009">
    <property type="entry name" value="Phosphohistidine domain"/>
    <property type="match status" value="1"/>
</dbReference>
<evidence type="ECO:0000313" key="9">
    <source>
        <dbReference type="Proteomes" id="UP001501729"/>
    </source>
</evidence>
<keyword evidence="4" id="KW-0175">Coiled coil</keyword>
<organism evidence="8 9">
    <name type="scientific">Haladaptatus pallidirubidus</name>
    <dbReference type="NCBI Taxonomy" id="1008152"/>
    <lineage>
        <taxon>Archaea</taxon>
        <taxon>Methanobacteriati</taxon>
        <taxon>Methanobacteriota</taxon>
        <taxon>Stenosarchaea group</taxon>
        <taxon>Halobacteria</taxon>
        <taxon>Halobacteriales</taxon>
        <taxon>Haladaptataceae</taxon>
        <taxon>Haladaptatus</taxon>
    </lineage>
</organism>
<evidence type="ECO:0000256" key="2">
    <source>
        <dbReference type="ARBA" id="ARBA00022840"/>
    </source>
</evidence>
<name>A0AAV3UR91_9EURY</name>
<evidence type="ECO:0000259" key="6">
    <source>
        <dbReference type="Pfam" id="PF00391"/>
    </source>
</evidence>
<dbReference type="SUPFAM" id="SSF56059">
    <property type="entry name" value="Glutathione synthetase ATP-binding domain-like"/>
    <property type="match status" value="1"/>
</dbReference>
<evidence type="ECO:0000256" key="5">
    <source>
        <dbReference type="SAM" id="MobiDB-lite"/>
    </source>
</evidence>
<dbReference type="GeneID" id="68617575"/>
<evidence type="ECO:0000256" key="4">
    <source>
        <dbReference type="SAM" id="Coils"/>
    </source>
</evidence>
<keyword evidence="2" id="KW-0067">ATP-binding</keyword>
<feature type="region of interest" description="Disordered" evidence="5">
    <location>
        <begin position="778"/>
        <end position="797"/>
    </location>
</feature>
<dbReference type="AlphaFoldDB" id="A0AAV3UR91"/>
<dbReference type="RefSeq" id="WP_227778831.1">
    <property type="nucleotide sequence ID" value="NZ_BAABKX010000030.1"/>
</dbReference>
<accession>A0AAV3UR91</accession>
<dbReference type="GO" id="GO:0016301">
    <property type="term" value="F:kinase activity"/>
    <property type="evidence" value="ECO:0007669"/>
    <property type="project" value="InterPro"/>
</dbReference>
<evidence type="ECO:0000256" key="3">
    <source>
        <dbReference type="ARBA" id="ARBA00071420"/>
    </source>
</evidence>
<gene>
    <name evidence="8" type="primary">ppsA_2</name>
    <name evidence="8" type="ORF">GCM10025751_53730</name>
</gene>
<dbReference type="PANTHER" id="PTHR43615:SF1">
    <property type="entry name" value="PPDK_N DOMAIN-CONTAINING PROTEIN"/>
    <property type="match status" value="1"/>
</dbReference>
<comment type="caution">
    <text evidence="8">The sequence shown here is derived from an EMBL/GenBank/DDBJ whole genome shotgun (WGS) entry which is preliminary data.</text>
</comment>
<evidence type="ECO:0000259" key="7">
    <source>
        <dbReference type="Pfam" id="PF01326"/>
    </source>
</evidence>
<reference evidence="8 9" key="1">
    <citation type="journal article" date="2019" name="Int. J. Syst. Evol. Microbiol.">
        <title>The Global Catalogue of Microorganisms (GCM) 10K type strain sequencing project: providing services to taxonomists for standard genome sequencing and annotation.</title>
        <authorList>
            <consortium name="The Broad Institute Genomics Platform"/>
            <consortium name="The Broad Institute Genome Sequencing Center for Infectious Disease"/>
            <person name="Wu L."/>
            <person name="Ma J."/>
        </authorList>
    </citation>
    <scope>NUCLEOTIDE SEQUENCE [LARGE SCALE GENOMIC DNA]</scope>
    <source>
        <strain evidence="8 9">JCM 17504</strain>
    </source>
</reference>
<dbReference type="Pfam" id="PF01326">
    <property type="entry name" value="PPDK_N"/>
    <property type="match status" value="1"/>
</dbReference>
<dbReference type="InterPro" id="IPR008279">
    <property type="entry name" value="PEP-util_enz_mobile_dom"/>
</dbReference>
<dbReference type="EMBL" id="BAABKX010000030">
    <property type="protein sequence ID" value="GAA5064307.1"/>
    <property type="molecule type" value="Genomic_DNA"/>
</dbReference>
<proteinExistence type="predicted"/>
<dbReference type="InterPro" id="IPR013815">
    <property type="entry name" value="ATP_grasp_subdomain_1"/>
</dbReference>
<sequence>MTNRGKIRSSTPYVISLSDSEATTHDLVGGKGANLAQLVAAGVPVPEGFCVTTHVFRELIDDEQTRELIDEISELDLEDSAAVSDKGAALRHRIEELNISTEIREEIESALSKIGNGSEITYAVRSSATAEDLPDASFAGQQETSLNVQGVEDIVDSIRSCMASLFTDRAIAYRTKNQIPHDDVALAVVVQRMINPEVSGILFTADPMTGNRYTTTIEAGLGLGEAFVSGEATTDSIRVDTQTEEILDYEIGDQQIAIYPHPESGTETIELPLSKRTTRVLTDEQVRTLVAVGKEISNLFESPQDIEWCLEDGEVYVVQSRPITSLFPVPSPGPKDDQLHVYVSLGHAQAFAEAMPPLVRDIWMAYTQTTFEEFGFGSDTQWAAEAGGRVYMDVTKLLQIRALQDLLPKQLAATSEPMGAALEDIVHRRGNEFFTKRSATEKLAAIPGLATAAWTGTKTSRPLLIAMASGFLGAFIGTPAPPESEEAKWKAWGMNIATQVRAPDNLAERSHAIFNLLDEAIKFPSTGPLLAAITAGIWLEQRFPNNAEDVSAIERGFPHELVTRINLGLGDLADIARDNPAVADALQRDASLEELKSVEGGENFIAALDKYLDEFGHRATGEIDISRPRWSEDPSGLLATVRANLEYGEKEEHREHIRELESEASEAAKRLEELADHGVLGSVRKRLIRQLIRTYRGYIQTREYPKQGSAYMFASWRDTLCDVGEQFVSEGKLADPDDVWFLRKEELFAALEGGSIDVNVKDRRAEFERYASMDAPPVLTSEGEAPSGHIKRTDVPDGALVGTGVSGGIVEGVARVVRDPAEETFKKGEILIAPSSDPGWTPLFLNAAGMVVEVGGQMSHGALVAREYGLPAVVSVPEATRRIETGQRVRVNGTDGFVELLK</sequence>
<keyword evidence="1" id="KW-0547">Nucleotide-binding</keyword>
<evidence type="ECO:0000256" key="1">
    <source>
        <dbReference type="ARBA" id="ARBA00022741"/>
    </source>
</evidence>
<dbReference type="Gene3D" id="3.50.30.10">
    <property type="entry name" value="Phosphohistidine domain"/>
    <property type="match status" value="1"/>
</dbReference>
<dbReference type="Gene3D" id="3.30.470.20">
    <property type="entry name" value="ATP-grasp fold, B domain"/>
    <property type="match status" value="1"/>
</dbReference>
<dbReference type="Pfam" id="PF00391">
    <property type="entry name" value="PEP-utilizers"/>
    <property type="match status" value="1"/>
</dbReference>
<feature type="domain" description="Pyruvate phosphate dikinase AMP/ATP-binding" evidence="7">
    <location>
        <begin position="26"/>
        <end position="325"/>
    </location>
</feature>
<dbReference type="GO" id="GO:0005524">
    <property type="term" value="F:ATP binding"/>
    <property type="evidence" value="ECO:0007669"/>
    <property type="project" value="UniProtKB-KW"/>
</dbReference>
<dbReference type="InterPro" id="IPR036637">
    <property type="entry name" value="Phosphohistidine_dom_sf"/>
</dbReference>
<dbReference type="Gene3D" id="3.30.1490.20">
    <property type="entry name" value="ATP-grasp fold, A domain"/>
    <property type="match status" value="1"/>
</dbReference>
<dbReference type="PANTHER" id="PTHR43615">
    <property type="entry name" value="PHOSPHOENOLPYRUVATE SYNTHASE-RELATED"/>
    <property type="match status" value="1"/>
</dbReference>
<dbReference type="InterPro" id="IPR051549">
    <property type="entry name" value="PEP_Utilizing_Enz"/>
</dbReference>
<protein>
    <recommendedName>
        <fullName evidence="3">Probable phosphoenolpyruvate synthase</fullName>
    </recommendedName>
</protein>
<dbReference type="Proteomes" id="UP001501729">
    <property type="component" value="Unassembled WGS sequence"/>
</dbReference>
<keyword evidence="9" id="KW-1185">Reference proteome</keyword>